<comment type="subcellular location">
    <subcellularLocation>
        <location evidence="1">Cell membrane</location>
        <topology evidence="1">Multi-pass membrane protein</topology>
    </subcellularLocation>
</comment>
<dbReference type="Pfam" id="PF02743">
    <property type="entry name" value="dCache_1"/>
    <property type="match status" value="1"/>
</dbReference>
<reference evidence="13 14" key="1">
    <citation type="submission" date="2023-03" db="EMBL/GenBank/DDBJ databases">
        <title>Complete genome sequence of Tepidibacter sp. SWIR-1, isolated from a deep-sea hydrothermal vent.</title>
        <authorList>
            <person name="Li X."/>
        </authorList>
    </citation>
    <scope>NUCLEOTIDE SEQUENCE [LARGE SCALE GENOMIC DNA]</scope>
    <source>
        <strain evidence="13 14">SWIR-1</strain>
    </source>
</reference>
<keyword evidence="2" id="KW-1003">Cell membrane</keyword>
<dbReference type="InterPro" id="IPR004089">
    <property type="entry name" value="MCPsignal_dom"/>
</dbReference>
<evidence type="ECO:0000256" key="9">
    <source>
        <dbReference type="PROSITE-ProRule" id="PRU00284"/>
    </source>
</evidence>
<dbReference type="Gene3D" id="3.30.450.20">
    <property type="entry name" value="PAS domain"/>
    <property type="match status" value="2"/>
</dbReference>
<feature type="domain" description="HAMP" evidence="12">
    <location>
        <begin position="305"/>
        <end position="357"/>
    </location>
</feature>
<dbReference type="CDD" id="cd06225">
    <property type="entry name" value="HAMP"/>
    <property type="match status" value="1"/>
</dbReference>
<keyword evidence="7 9" id="KW-0807">Transducer</keyword>
<sequence>MKLGIKYKIIGMFVILISIPLLILGISAYRRTVNIIDKDLNELSNSTIYGIQTAINAYIDDFDKNLRMISNNINAKNIMQDPKAEGFLISIFEDFKKSHKNVKEVYLALEDKRMYSYPNIENGKTFNPLTRPWYIKAKNNNSISWTEPYKDTNTNDLAVTISSPVYNTKNEFIGVMAIDIDLNNLSNMVNSMKIGNEGYPVLISSDKFVITHKNKEIIGSKLNLKELWEAIDKKKDKISYEYEDNGVLKSKVAALSYIKSNGWTIVGTISTDEIYSRANDIMYRTLIVGMTFLIIAIIIAYIFSNYINNQIKNIIYTTQRIKEGDLTIQLKTKTGDEFEKVSSMFNDTVNTLGSLIKDVKDASDEVISSSQNLASIAEETSATSEQVGATIEEIARGATFQSEEAEKGYDLVDNLSIKFEELKNNADDMLVSAVSVINSNKEGLKAVNDLKDNTHKSIHANDKIEKAIVEFNKKSSDIEGILNTITSIAEQTNLLALNASIEAARAGEYGRGFAVVADEIRKLAEESRIATDNIKYIIDIIQKDSKNAVEVMDEVKDVSKEQMGSVDKVNSSFETILECVNDINYKINCMGTFVNNINEDKDLIVESIQNISAISEENAASTEEVSASMQQQSMAVVEVAKLADNMNILAMKLTDNISVFKI</sequence>
<dbReference type="SUPFAM" id="SSF103190">
    <property type="entry name" value="Sensory domain-like"/>
    <property type="match status" value="1"/>
</dbReference>
<evidence type="ECO:0000256" key="4">
    <source>
        <dbReference type="ARBA" id="ARBA00022692"/>
    </source>
</evidence>
<dbReference type="PANTHER" id="PTHR32089">
    <property type="entry name" value="METHYL-ACCEPTING CHEMOTAXIS PROTEIN MCPB"/>
    <property type="match status" value="1"/>
</dbReference>
<dbReference type="InterPro" id="IPR003660">
    <property type="entry name" value="HAMP_dom"/>
</dbReference>
<dbReference type="CDD" id="cd11386">
    <property type="entry name" value="MCP_signal"/>
    <property type="match status" value="1"/>
</dbReference>
<keyword evidence="14" id="KW-1185">Reference proteome</keyword>
<evidence type="ECO:0000256" key="7">
    <source>
        <dbReference type="ARBA" id="ARBA00023224"/>
    </source>
</evidence>
<evidence type="ECO:0000256" key="10">
    <source>
        <dbReference type="SAM" id="Phobius"/>
    </source>
</evidence>
<dbReference type="PROSITE" id="PS50111">
    <property type="entry name" value="CHEMOTAXIS_TRANSDUC_2"/>
    <property type="match status" value="1"/>
</dbReference>
<accession>A0ABY8EH57</accession>
<dbReference type="CDD" id="cd18773">
    <property type="entry name" value="PDC1_HK_sensor"/>
    <property type="match status" value="1"/>
</dbReference>
<evidence type="ECO:0000256" key="3">
    <source>
        <dbReference type="ARBA" id="ARBA00022500"/>
    </source>
</evidence>
<evidence type="ECO:0000313" key="14">
    <source>
        <dbReference type="Proteomes" id="UP001222800"/>
    </source>
</evidence>
<dbReference type="InterPro" id="IPR033479">
    <property type="entry name" value="dCache_1"/>
</dbReference>
<evidence type="ECO:0000259" key="12">
    <source>
        <dbReference type="PROSITE" id="PS50885"/>
    </source>
</evidence>
<feature type="domain" description="Methyl-accepting transducer" evidence="11">
    <location>
        <begin position="376"/>
        <end position="633"/>
    </location>
</feature>
<evidence type="ECO:0000259" key="11">
    <source>
        <dbReference type="PROSITE" id="PS50111"/>
    </source>
</evidence>
<dbReference type="EMBL" id="CP120733">
    <property type="protein sequence ID" value="WFD10170.1"/>
    <property type="molecule type" value="Genomic_DNA"/>
</dbReference>
<dbReference type="PANTHER" id="PTHR32089:SF114">
    <property type="entry name" value="METHYL-ACCEPTING CHEMOTAXIS PROTEIN MCPB"/>
    <property type="match status" value="1"/>
</dbReference>
<dbReference type="Gene3D" id="1.10.287.950">
    <property type="entry name" value="Methyl-accepting chemotaxis protein"/>
    <property type="match status" value="1"/>
</dbReference>
<dbReference type="InterPro" id="IPR029151">
    <property type="entry name" value="Sensor-like_sf"/>
</dbReference>
<keyword evidence="4 10" id="KW-0812">Transmembrane</keyword>
<comment type="similarity">
    <text evidence="8">Belongs to the methyl-accepting chemotaxis (MCP) protein family.</text>
</comment>
<dbReference type="PROSITE" id="PS50885">
    <property type="entry name" value="HAMP"/>
    <property type="match status" value="1"/>
</dbReference>
<dbReference type="CDD" id="cd12912">
    <property type="entry name" value="PDC2_MCP_like"/>
    <property type="match status" value="1"/>
</dbReference>
<gene>
    <name evidence="13" type="ORF">P4S50_17705</name>
</gene>
<dbReference type="SUPFAM" id="SSF58104">
    <property type="entry name" value="Methyl-accepting chemotaxis protein (MCP) signaling domain"/>
    <property type="match status" value="1"/>
</dbReference>
<evidence type="ECO:0000313" key="13">
    <source>
        <dbReference type="EMBL" id="WFD10170.1"/>
    </source>
</evidence>
<evidence type="ECO:0000256" key="1">
    <source>
        <dbReference type="ARBA" id="ARBA00004651"/>
    </source>
</evidence>
<evidence type="ECO:0000256" key="6">
    <source>
        <dbReference type="ARBA" id="ARBA00023136"/>
    </source>
</evidence>
<dbReference type="SMART" id="SM00283">
    <property type="entry name" value="MA"/>
    <property type="match status" value="1"/>
</dbReference>
<organism evidence="13 14">
    <name type="scientific">Tepidibacter hydrothermalis</name>
    <dbReference type="NCBI Taxonomy" id="3036126"/>
    <lineage>
        <taxon>Bacteria</taxon>
        <taxon>Bacillati</taxon>
        <taxon>Bacillota</taxon>
        <taxon>Clostridia</taxon>
        <taxon>Peptostreptococcales</taxon>
        <taxon>Peptostreptococcaceae</taxon>
        <taxon>Tepidibacter</taxon>
    </lineage>
</organism>
<dbReference type="Pfam" id="PF00015">
    <property type="entry name" value="MCPsignal"/>
    <property type="match status" value="1"/>
</dbReference>
<keyword evidence="3" id="KW-0145">Chemotaxis</keyword>
<keyword evidence="5 10" id="KW-1133">Transmembrane helix</keyword>
<feature type="transmembrane region" description="Helical" evidence="10">
    <location>
        <begin position="281"/>
        <end position="303"/>
    </location>
</feature>
<protein>
    <submittedName>
        <fullName evidence="13">Methyl-accepting chemotaxis protein</fullName>
    </submittedName>
</protein>
<evidence type="ECO:0000256" key="5">
    <source>
        <dbReference type="ARBA" id="ARBA00022989"/>
    </source>
</evidence>
<keyword evidence="6 10" id="KW-0472">Membrane</keyword>
<dbReference type="RefSeq" id="WP_277732146.1">
    <property type="nucleotide sequence ID" value="NZ_CP120733.1"/>
</dbReference>
<dbReference type="Proteomes" id="UP001222800">
    <property type="component" value="Chromosome"/>
</dbReference>
<name>A0ABY8EH57_9FIRM</name>
<proteinExistence type="inferred from homology"/>
<evidence type="ECO:0000256" key="2">
    <source>
        <dbReference type="ARBA" id="ARBA00022475"/>
    </source>
</evidence>
<feature type="transmembrane region" description="Helical" evidence="10">
    <location>
        <begin position="9"/>
        <end position="29"/>
    </location>
</feature>
<evidence type="ECO:0000256" key="8">
    <source>
        <dbReference type="ARBA" id="ARBA00029447"/>
    </source>
</evidence>